<evidence type="ECO:0000256" key="3">
    <source>
        <dbReference type="ARBA" id="ARBA00023235"/>
    </source>
</evidence>
<dbReference type="InterPro" id="IPR044665">
    <property type="entry name" value="E_coli_cyclophilin_A-like"/>
</dbReference>
<dbReference type="EC" id="5.2.1.8" evidence="1"/>
<dbReference type="Proteomes" id="UP000541810">
    <property type="component" value="Unassembled WGS sequence"/>
</dbReference>
<keyword evidence="2" id="KW-0697">Rotamase</keyword>
<dbReference type="Pfam" id="PF00160">
    <property type="entry name" value="Pro_isomerase"/>
    <property type="match status" value="1"/>
</dbReference>
<evidence type="ECO:0000256" key="2">
    <source>
        <dbReference type="ARBA" id="ARBA00023110"/>
    </source>
</evidence>
<feature type="region of interest" description="Disordered" evidence="4">
    <location>
        <begin position="241"/>
        <end position="278"/>
    </location>
</feature>
<feature type="region of interest" description="Disordered" evidence="4">
    <location>
        <begin position="346"/>
        <end position="368"/>
    </location>
</feature>
<organism evidence="7 8">
    <name type="scientific">Algisphaera agarilytica</name>
    <dbReference type="NCBI Taxonomy" id="1385975"/>
    <lineage>
        <taxon>Bacteria</taxon>
        <taxon>Pseudomonadati</taxon>
        <taxon>Planctomycetota</taxon>
        <taxon>Phycisphaerae</taxon>
        <taxon>Phycisphaerales</taxon>
        <taxon>Phycisphaeraceae</taxon>
        <taxon>Algisphaera</taxon>
    </lineage>
</organism>
<proteinExistence type="predicted"/>
<evidence type="ECO:0000256" key="4">
    <source>
        <dbReference type="SAM" id="MobiDB-lite"/>
    </source>
</evidence>
<dbReference type="AlphaFoldDB" id="A0A7X0H5T6"/>
<feature type="signal peptide" evidence="5">
    <location>
        <begin position="1"/>
        <end position="37"/>
    </location>
</feature>
<evidence type="ECO:0000256" key="1">
    <source>
        <dbReference type="ARBA" id="ARBA00013194"/>
    </source>
</evidence>
<gene>
    <name evidence="7" type="ORF">HNQ40_001628</name>
</gene>
<dbReference type="GO" id="GO:0003755">
    <property type="term" value="F:peptidyl-prolyl cis-trans isomerase activity"/>
    <property type="evidence" value="ECO:0007669"/>
    <property type="project" value="UniProtKB-KW"/>
</dbReference>
<keyword evidence="3 7" id="KW-0413">Isomerase</keyword>
<comment type="caution">
    <text evidence="7">The sequence shown here is derived from an EMBL/GenBank/DDBJ whole genome shotgun (WGS) entry which is preliminary data.</text>
</comment>
<keyword evidence="5" id="KW-0732">Signal</keyword>
<feature type="domain" description="PPIase cyclophilin-type" evidence="6">
    <location>
        <begin position="454"/>
        <end position="574"/>
    </location>
</feature>
<sequence>MMMRVGDQVGQTPKRWWFMRCVLALLCFAVSVVSVSAQDELPGNDPAAWLEEASVQARRITGVGEELTYALQTKGALLAQIAAVQRELGEDPAAEENERIVNLCVRALAHDGEDGWIHASRALHKWYWGHDAEAETYLGKIGNPAEREYVAGLLRDEGDASFERDQMSRGFREQLSRSDLYGWAHFTVLGIAGQGRFEEARDWTQRIDDPAQRAWASLGVAQGLLEAAKRPEPEPTITAEAPAILPDAEPEPAPGSLVATEPESPVSLETIDAESTEPAADLAAAPEAADTVAVTEAPLPVVEAEPASTPEVVERVAEPVEVSAAPNATEPVRVVVVPAAIPVAEVDAEESESSEPETAAVAEPVAEAQPDEDALVAEVSESTPSVEPAPVEASAESVPAVVVDEVPAPTDEGDEAVAMIPVVPDLKRLAEPASVLDDQPAPDQYDLDFVTTQGTFVVRVHRDWAPLAADRFYDLSVAGFYHNQRVFRVVDGFVVQWGIHGYPDVAAAWRPQKLKDEPRTQSNQRGTITFAAATQPNTRATQVFINLDDNQFLDDLGFAPFGEVIEGMDVVESLFKDYGETPSTKQREIQLQGNAYLDAAYPELDSILSVEHPE</sequence>
<evidence type="ECO:0000313" key="7">
    <source>
        <dbReference type="EMBL" id="MBB6429822.1"/>
    </source>
</evidence>
<accession>A0A7X0H5T6</accession>
<evidence type="ECO:0000259" key="6">
    <source>
        <dbReference type="PROSITE" id="PS50072"/>
    </source>
</evidence>
<dbReference type="Gene3D" id="2.40.100.10">
    <property type="entry name" value="Cyclophilin-like"/>
    <property type="match status" value="1"/>
</dbReference>
<dbReference type="InterPro" id="IPR029000">
    <property type="entry name" value="Cyclophilin-like_dom_sf"/>
</dbReference>
<keyword evidence="8" id="KW-1185">Reference proteome</keyword>
<dbReference type="EMBL" id="JACHGY010000001">
    <property type="protein sequence ID" value="MBB6429822.1"/>
    <property type="molecule type" value="Genomic_DNA"/>
</dbReference>
<name>A0A7X0H5T6_9BACT</name>
<dbReference type="InterPro" id="IPR002130">
    <property type="entry name" value="Cyclophilin-type_PPIase_dom"/>
</dbReference>
<evidence type="ECO:0000256" key="5">
    <source>
        <dbReference type="SAM" id="SignalP"/>
    </source>
</evidence>
<feature type="compositionally biased region" description="Acidic residues" evidence="4">
    <location>
        <begin position="346"/>
        <end position="355"/>
    </location>
</feature>
<protein>
    <recommendedName>
        <fullName evidence="1">peptidylprolyl isomerase</fullName>
        <ecNumber evidence="1">5.2.1.8</ecNumber>
    </recommendedName>
</protein>
<dbReference type="PANTHER" id="PTHR43246">
    <property type="entry name" value="PEPTIDYL-PROLYL CIS-TRANS ISOMERASE CYP38, CHLOROPLASTIC"/>
    <property type="match status" value="1"/>
</dbReference>
<feature type="chain" id="PRO_5031197518" description="peptidylprolyl isomerase" evidence="5">
    <location>
        <begin position="38"/>
        <end position="614"/>
    </location>
</feature>
<feature type="compositionally biased region" description="Low complexity" evidence="4">
    <location>
        <begin position="356"/>
        <end position="368"/>
    </location>
</feature>
<dbReference type="PROSITE" id="PS50072">
    <property type="entry name" value="CSA_PPIASE_2"/>
    <property type="match status" value="1"/>
</dbReference>
<evidence type="ECO:0000313" key="8">
    <source>
        <dbReference type="Proteomes" id="UP000541810"/>
    </source>
</evidence>
<dbReference type="SUPFAM" id="SSF50891">
    <property type="entry name" value="Cyclophilin-like"/>
    <property type="match status" value="1"/>
</dbReference>
<reference evidence="7 8" key="1">
    <citation type="submission" date="2020-08" db="EMBL/GenBank/DDBJ databases">
        <title>Genomic Encyclopedia of Type Strains, Phase IV (KMG-IV): sequencing the most valuable type-strain genomes for metagenomic binning, comparative biology and taxonomic classification.</title>
        <authorList>
            <person name="Goeker M."/>
        </authorList>
    </citation>
    <scope>NUCLEOTIDE SEQUENCE [LARGE SCALE GENOMIC DNA]</scope>
    <source>
        <strain evidence="7 8">DSM 103725</strain>
    </source>
</reference>